<keyword evidence="2" id="KW-0175">Coiled coil</keyword>
<proteinExistence type="inferred from homology"/>
<dbReference type="InterPro" id="IPR003423">
    <property type="entry name" value="OMP_efflux"/>
</dbReference>
<reference evidence="3" key="1">
    <citation type="submission" date="2021-02" db="EMBL/GenBank/DDBJ databases">
        <authorList>
            <person name="Cremers G."/>
            <person name="Picone N."/>
        </authorList>
    </citation>
    <scope>NUCLEOTIDE SEQUENCE</scope>
    <source>
        <strain evidence="3">PQ17</strain>
    </source>
</reference>
<comment type="similarity">
    <text evidence="1">Belongs to the outer membrane factor (OMF) (TC 1.B.17) family.</text>
</comment>
<organism evidence="3 4">
    <name type="scientific">Candidatus Methylacidithermus pantelleriae</name>
    <dbReference type="NCBI Taxonomy" id="2744239"/>
    <lineage>
        <taxon>Bacteria</taxon>
        <taxon>Pseudomonadati</taxon>
        <taxon>Verrucomicrobiota</taxon>
        <taxon>Methylacidiphilae</taxon>
        <taxon>Methylacidiphilales</taxon>
        <taxon>Methylacidiphilaceae</taxon>
        <taxon>Candidatus Methylacidithermus</taxon>
    </lineage>
</organism>
<keyword evidence="4" id="KW-1185">Reference proteome</keyword>
<evidence type="ECO:0000313" key="3">
    <source>
        <dbReference type="EMBL" id="CAF0700045.1"/>
    </source>
</evidence>
<feature type="coiled-coil region" evidence="2">
    <location>
        <begin position="179"/>
        <end position="213"/>
    </location>
</feature>
<evidence type="ECO:0000313" key="4">
    <source>
        <dbReference type="Proteomes" id="UP000663859"/>
    </source>
</evidence>
<dbReference type="EMBL" id="CAJNOB010000026">
    <property type="protein sequence ID" value="CAF0700045.1"/>
    <property type="molecule type" value="Genomic_DNA"/>
</dbReference>
<dbReference type="PANTHER" id="PTHR30203:SF24">
    <property type="entry name" value="BLR4935 PROTEIN"/>
    <property type="match status" value="1"/>
</dbReference>
<accession>A0A8J2BQU7</accession>
<dbReference type="AlphaFoldDB" id="A0A8J2BQU7"/>
<dbReference type="Pfam" id="PF02321">
    <property type="entry name" value="OEP"/>
    <property type="match status" value="2"/>
</dbReference>
<dbReference type="SUPFAM" id="SSF56954">
    <property type="entry name" value="Outer membrane efflux proteins (OEP)"/>
    <property type="match status" value="1"/>
</dbReference>
<protein>
    <submittedName>
        <fullName evidence="3">Heavy metal RND efflux outer membrane protein, CzcC family</fullName>
    </submittedName>
</protein>
<dbReference type="Gene3D" id="1.20.1600.10">
    <property type="entry name" value="Outer membrane efflux proteins (OEP)"/>
    <property type="match status" value="1"/>
</dbReference>
<comment type="caution">
    <text evidence="3">The sequence shown here is derived from an EMBL/GenBank/DDBJ whole genome shotgun (WGS) entry which is preliminary data.</text>
</comment>
<dbReference type="Proteomes" id="UP000663859">
    <property type="component" value="Unassembled WGS sequence"/>
</dbReference>
<gene>
    <name evidence="3" type="primary">tolC</name>
    <name evidence="3" type="ORF">MPNT_320021</name>
</gene>
<dbReference type="InterPro" id="IPR010131">
    <property type="entry name" value="MdtP/NodT-like"/>
</dbReference>
<dbReference type="PANTHER" id="PTHR30203">
    <property type="entry name" value="OUTER MEMBRANE CATION EFFLUX PROTEIN"/>
    <property type="match status" value="1"/>
</dbReference>
<evidence type="ECO:0000256" key="1">
    <source>
        <dbReference type="ARBA" id="ARBA00007613"/>
    </source>
</evidence>
<sequence length="433" mass="48724">MRRERIFLISFLVFAIQPVSLMTGEPRVVRDLVEEALRNNPELRFFEAQIEVAKGNRIQGGLWRNPELSSLGGPITVLDGKGREIGSGYWQQHQLLQPFEFPGKATLRKAILDRDMDLAQLGLEQFRLSLANRVRFLAYRLAILRSNSTTASEIVQRSRMLVSLLKKRRLAGIVALLDLRIIEGNLVDLGRTMRELEQERRSVASELQGLLGRSYDEPVLEAGLPVPNWFPSLGLSELLQTAFLNSLPLRMRQIEIGKAAKLVDYQKLGAFPDFSLGPFLYEENSQVSARGEARRSGVEDFFYPGVSVTLPLPIWNRNTGNIVAAQAAQKQAEALYRTYQKQLQAAVLSRYAVYERARKELASYPEGLLEELHRAADLADRQYRLGTVPVQTFLEMQRQYMAAAMALRAARLDAEAALLDLHTLTGGKLPSGF</sequence>
<name>A0A8J2BQU7_9BACT</name>
<dbReference type="GO" id="GO:0015562">
    <property type="term" value="F:efflux transmembrane transporter activity"/>
    <property type="evidence" value="ECO:0007669"/>
    <property type="project" value="InterPro"/>
</dbReference>
<evidence type="ECO:0000256" key="2">
    <source>
        <dbReference type="SAM" id="Coils"/>
    </source>
</evidence>